<evidence type="ECO:0000313" key="3">
    <source>
        <dbReference type="EMBL" id="THW82673.1"/>
    </source>
</evidence>
<feature type="compositionally biased region" description="Basic and acidic residues" evidence="1">
    <location>
        <begin position="143"/>
        <end position="153"/>
    </location>
</feature>
<evidence type="ECO:0000259" key="2">
    <source>
        <dbReference type="Pfam" id="PF20253"/>
    </source>
</evidence>
<evidence type="ECO:0000313" key="4">
    <source>
        <dbReference type="Proteomes" id="UP000304928"/>
    </source>
</evidence>
<protein>
    <recommendedName>
        <fullName evidence="2">DUF6604 domain-containing protein</fullName>
    </recommendedName>
</protein>
<evidence type="ECO:0000256" key="1">
    <source>
        <dbReference type="SAM" id="MobiDB-lite"/>
    </source>
</evidence>
<dbReference type="EMBL" id="QZAR01000339">
    <property type="protein sequence ID" value="THW82673.1"/>
    <property type="molecule type" value="Genomic_DNA"/>
</dbReference>
<feature type="region of interest" description="Disordered" evidence="1">
    <location>
        <begin position="175"/>
        <end position="197"/>
    </location>
</feature>
<reference evidence="3 4" key="1">
    <citation type="submission" date="2018-10" db="EMBL/GenBank/DDBJ databases">
        <title>Fifty Aureobasidium pullulans genomes reveal a recombining polyextremotolerant generalist.</title>
        <authorList>
            <person name="Gostincar C."/>
            <person name="Turk M."/>
            <person name="Zajc J."/>
            <person name="Gunde-Cimerman N."/>
        </authorList>
    </citation>
    <scope>NUCLEOTIDE SEQUENCE [LARGE SCALE GENOMIC DNA]</scope>
    <source>
        <strain evidence="3 4">EXF-10507</strain>
    </source>
</reference>
<dbReference type="AlphaFoldDB" id="A0A4S9AT02"/>
<name>A0A4S9AT02_AURPU</name>
<organism evidence="3 4">
    <name type="scientific">Aureobasidium pullulans</name>
    <name type="common">Black yeast</name>
    <name type="synonym">Pullularia pullulans</name>
    <dbReference type="NCBI Taxonomy" id="5580"/>
    <lineage>
        <taxon>Eukaryota</taxon>
        <taxon>Fungi</taxon>
        <taxon>Dikarya</taxon>
        <taxon>Ascomycota</taxon>
        <taxon>Pezizomycotina</taxon>
        <taxon>Dothideomycetes</taxon>
        <taxon>Dothideomycetidae</taxon>
        <taxon>Dothideales</taxon>
        <taxon>Saccotheciaceae</taxon>
        <taxon>Aureobasidium</taxon>
    </lineage>
</organism>
<gene>
    <name evidence="3" type="ORF">D6D15_10068</name>
</gene>
<feature type="compositionally biased region" description="Basic residues" evidence="1">
    <location>
        <begin position="124"/>
        <end position="135"/>
    </location>
</feature>
<dbReference type="Pfam" id="PF20253">
    <property type="entry name" value="DUF6604"/>
    <property type="match status" value="1"/>
</dbReference>
<dbReference type="InterPro" id="IPR046539">
    <property type="entry name" value="DUF6604"/>
</dbReference>
<feature type="region of interest" description="Disordered" evidence="1">
    <location>
        <begin position="124"/>
        <end position="153"/>
    </location>
</feature>
<comment type="caution">
    <text evidence="3">The sequence shown here is derived from an EMBL/GenBank/DDBJ whole genome shotgun (WGS) entry which is preliminary data.</text>
</comment>
<dbReference type="Proteomes" id="UP000304928">
    <property type="component" value="Unassembled WGS sequence"/>
</dbReference>
<accession>A0A4S9AT02</accession>
<proteinExistence type="predicted"/>
<feature type="domain" description="DUF6604" evidence="2">
    <location>
        <begin position="58"/>
        <end position="256"/>
    </location>
</feature>
<sequence length="789" mass="89446">MLVISSINMEDPVSIHFRYKRVETTVFVYIHSVQPKIPDGQRRSCRKIEEKVYMITQCPPEYIVINLKVVIELRERCAIFFEEALLLGANIKDAVSRHRFWIDFLKRLLGHFIHLEAEFAKVKTKAKNKSKKKSNPHGNRTNAEAKSRAHNEPKLTAASANPFEQLEVEQVLEQAHEEHLPKATASSGDNSDDPEWEFAMPEEADDQFFRAWCRQQYLASGRDGLLKMWDEVHLGRFDFEAAATTSSIIFRQMRLSHESYAEENPNLQSHAESLILLDIPVPHMSLPIPQRKLTMREKILVAEEGSITMACFQIAQTDLQSAMDCANSLFCKSVLEHFNSFQSMTHDSVAGTESYWWEMSVFAKHQLFPSYLPFIIEVLSAVHDYFHQGAAKIYENLRAASKGWLSDLSIQQRYGQGSDILITVGDCGPKYSIAEEETYDPEDFKFYKTMIVTMGAVTRKLKSTRYSFGLATYNQGCMMLGVAHLYSAAKSHGVVADDEIWPDMELFLERFVPAGKRNLQNHAYGLGYARNHNPISVLTCFLLGIGVPKKDLGMNRQTLINDIHNYRKGSVGNVQITPTSPVWIITHEQALKDLTVDSKVKFDQLRAYHGLFRSETPGMQEIITKMCEHELEQDDLLNFDLNGMLNIVKCSSLDTGHGDALLKIAGTLNKFAKSRDSQELKKIWKELVPGVKKQGSQGVDGLARWKASMTEFGPNCGEKAALVFKNAVNEVKQMAEVLVEESFPPHIKQLLKTFTYVRDLDQDSLAKIEEILAKSTFEGRGQILDALDD</sequence>